<keyword evidence="3" id="KW-1185">Reference proteome</keyword>
<feature type="transmembrane region" description="Helical" evidence="1">
    <location>
        <begin position="6"/>
        <end position="28"/>
    </location>
</feature>
<evidence type="ECO:0000256" key="1">
    <source>
        <dbReference type="SAM" id="Phobius"/>
    </source>
</evidence>
<gene>
    <name evidence="2" type="ORF">Pan216_07720</name>
</gene>
<evidence type="ECO:0000313" key="2">
    <source>
        <dbReference type="EMBL" id="QDU59937.1"/>
    </source>
</evidence>
<accession>A0A518AYY2</accession>
<dbReference type="EMBL" id="CP036279">
    <property type="protein sequence ID" value="QDU59937.1"/>
    <property type="molecule type" value="Genomic_DNA"/>
</dbReference>
<keyword evidence="1" id="KW-1133">Transmembrane helix</keyword>
<proteinExistence type="predicted"/>
<organism evidence="2 3">
    <name type="scientific">Kolteria novifilia</name>
    <dbReference type="NCBI Taxonomy" id="2527975"/>
    <lineage>
        <taxon>Bacteria</taxon>
        <taxon>Pseudomonadati</taxon>
        <taxon>Planctomycetota</taxon>
        <taxon>Planctomycetia</taxon>
        <taxon>Kolteriales</taxon>
        <taxon>Kolteriaceae</taxon>
        <taxon>Kolteria</taxon>
    </lineage>
</organism>
<reference evidence="2 3" key="1">
    <citation type="submission" date="2019-02" db="EMBL/GenBank/DDBJ databases">
        <title>Deep-cultivation of Planctomycetes and their phenomic and genomic characterization uncovers novel biology.</title>
        <authorList>
            <person name="Wiegand S."/>
            <person name="Jogler M."/>
            <person name="Boedeker C."/>
            <person name="Pinto D."/>
            <person name="Vollmers J."/>
            <person name="Rivas-Marin E."/>
            <person name="Kohn T."/>
            <person name="Peeters S.H."/>
            <person name="Heuer A."/>
            <person name="Rast P."/>
            <person name="Oberbeckmann S."/>
            <person name="Bunk B."/>
            <person name="Jeske O."/>
            <person name="Meyerdierks A."/>
            <person name="Storesund J.E."/>
            <person name="Kallscheuer N."/>
            <person name="Luecker S."/>
            <person name="Lage O.M."/>
            <person name="Pohl T."/>
            <person name="Merkel B.J."/>
            <person name="Hornburger P."/>
            <person name="Mueller R.-W."/>
            <person name="Bruemmer F."/>
            <person name="Labrenz M."/>
            <person name="Spormann A.M."/>
            <person name="Op den Camp H."/>
            <person name="Overmann J."/>
            <person name="Amann R."/>
            <person name="Jetten M.S.M."/>
            <person name="Mascher T."/>
            <person name="Medema M.H."/>
            <person name="Devos D.P."/>
            <person name="Kaster A.-K."/>
            <person name="Ovreas L."/>
            <person name="Rohde M."/>
            <person name="Galperin M.Y."/>
            <person name="Jogler C."/>
        </authorList>
    </citation>
    <scope>NUCLEOTIDE SEQUENCE [LARGE SCALE GENOMIC DNA]</scope>
    <source>
        <strain evidence="2 3">Pan216</strain>
    </source>
</reference>
<keyword evidence="1" id="KW-0812">Transmembrane</keyword>
<keyword evidence="1" id="KW-0472">Membrane</keyword>
<evidence type="ECO:0000313" key="3">
    <source>
        <dbReference type="Proteomes" id="UP000317093"/>
    </source>
</evidence>
<feature type="transmembrane region" description="Helical" evidence="1">
    <location>
        <begin position="75"/>
        <end position="93"/>
    </location>
</feature>
<dbReference type="KEGG" id="knv:Pan216_07720"/>
<sequence>MLFVKIMLATALALGFCGLMYFFILLCYHHISMIVSVKAGVPWCRYWFCTVLAFTHPEDLSDHGMYHRKRVIRSIKQFLLLFCAEAVMGVWLFNMP</sequence>
<dbReference type="AlphaFoldDB" id="A0A518AYY2"/>
<dbReference type="Proteomes" id="UP000317093">
    <property type="component" value="Chromosome"/>
</dbReference>
<protein>
    <submittedName>
        <fullName evidence="2">Uncharacterized protein</fullName>
    </submittedName>
</protein>
<name>A0A518AYY2_9BACT</name>